<evidence type="ECO:0000313" key="1">
    <source>
        <dbReference type="EMBL" id="GEO90425.1"/>
    </source>
</evidence>
<evidence type="ECO:0008006" key="3">
    <source>
        <dbReference type="Google" id="ProtNLM"/>
    </source>
</evidence>
<dbReference type="SUPFAM" id="SSF56801">
    <property type="entry name" value="Acetyl-CoA synthetase-like"/>
    <property type="match status" value="1"/>
</dbReference>
<dbReference type="AlphaFoldDB" id="A0A512HYA5"/>
<dbReference type="EMBL" id="BJZQ01000019">
    <property type="protein sequence ID" value="GEO90425.1"/>
    <property type="molecule type" value="Genomic_DNA"/>
</dbReference>
<dbReference type="NCBIfam" id="TIGR03089">
    <property type="entry name" value="TIGR03089 family protein"/>
    <property type="match status" value="1"/>
</dbReference>
<sequence>MQLVTPTLATVLTPTPTPVVTYYDVSTGERVELSGVTLANWVAKVANLLVDELDAERGTRIRIGLPSHWLRTVWLLGAWRIGAVVTDHDAQIGLSGPELEADEPVRLAASLRPLGGRFPTEPAGFLDTAIHVPSSPDVFVDLDPPTPDDVALDLDGRTTTHAGLLAAAPLTDRVVREPQSLAHDAADLVAALAGGGSLVIVAGAEPADLDRIAQQEHARLDDRRR</sequence>
<proteinExistence type="predicted"/>
<dbReference type="Proteomes" id="UP000321769">
    <property type="component" value="Unassembled WGS sequence"/>
</dbReference>
<name>A0A512HYA5_9ACTN</name>
<protein>
    <recommendedName>
        <fullName evidence="3">TIGR03089 family protein</fullName>
    </recommendedName>
</protein>
<keyword evidence="2" id="KW-1185">Reference proteome</keyword>
<comment type="caution">
    <text evidence="1">The sequence shown here is derived from an EMBL/GenBank/DDBJ whole genome shotgun (WGS) entry which is preliminary data.</text>
</comment>
<gene>
    <name evidence="1" type="ORF">AFL01nite_27520</name>
</gene>
<evidence type="ECO:0000313" key="2">
    <source>
        <dbReference type="Proteomes" id="UP000321769"/>
    </source>
</evidence>
<accession>A0A512HYA5</accession>
<dbReference type="InterPro" id="IPR017523">
    <property type="entry name" value="Rv3268"/>
</dbReference>
<organism evidence="1 2">
    <name type="scientific">Aeromicrobium flavum</name>
    <dbReference type="NCBI Taxonomy" id="416568"/>
    <lineage>
        <taxon>Bacteria</taxon>
        <taxon>Bacillati</taxon>
        <taxon>Actinomycetota</taxon>
        <taxon>Actinomycetes</taxon>
        <taxon>Propionibacteriales</taxon>
        <taxon>Nocardioidaceae</taxon>
        <taxon>Aeromicrobium</taxon>
    </lineage>
</organism>
<reference evidence="1 2" key="1">
    <citation type="submission" date="2019-07" db="EMBL/GenBank/DDBJ databases">
        <title>Whole genome shotgun sequence of Aeromicrobium flavum NBRC 107625.</title>
        <authorList>
            <person name="Hosoyama A."/>
            <person name="Uohara A."/>
            <person name="Ohji S."/>
            <person name="Ichikawa N."/>
        </authorList>
    </citation>
    <scope>NUCLEOTIDE SEQUENCE [LARGE SCALE GENOMIC DNA]</scope>
    <source>
        <strain evidence="1 2">NBRC 107625</strain>
    </source>
</reference>